<dbReference type="InterPro" id="IPR027271">
    <property type="entry name" value="Acetolactate_synth/TF_NikR_C"/>
</dbReference>
<dbReference type="InterPro" id="IPR019455">
    <property type="entry name" value="Acetolactate_synth_ssu_C"/>
</dbReference>
<dbReference type="GO" id="GO:1990610">
    <property type="term" value="F:acetolactate synthase regulator activity"/>
    <property type="evidence" value="ECO:0007669"/>
    <property type="project" value="UniProtKB-UniRule"/>
</dbReference>
<keyword evidence="3" id="KW-0028">Amino-acid biosynthesis</keyword>
<dbReference type="PANTHER" id="PTHR30239:SF0">
    <property type="entry name" value="ACETOLACTATE SYNTHASE SMALL SUBUNIT 1, CHLOROPLASTIC"/>
    <property type="match status" value="1"/>
</dbReference>
<dbReference type="Gene3D" id="3.30.70.260">
    <property type="match status" value="1"/>
</dbReference>
<dbReference type="NCBIfam" id="TIGR00119">
    <property type="entry name" value="acolac_sm"/>
    <property type="match status" value="1"/>
</dbReference>
<dbReference type="EMBL" id="JAFGIX010000017">
    <property type="protein sequence ID" value="MBN1572233.1"/>
    <property type="molecule type" value="Genomic_DNA"/>
</dbReference>
<evidence type="ECO:0000313" key="6">
    <source>
        <dbReference type="Proteomes" id="UP000809273"/>
    </source>
</evidence>
<keyword evidence="3 5" id="KW-0808">Transferase</keyword>
<dbReference type="InterPro" id="IPR054480">
    <property type="entry name" value="AHAS_small-like_ACT"/>
</dbReference>
<reference evidence="5" key="2">
    <citation type="submission" date="2021-01" db="EMBL/GenBank/DDBJ databases">
        <authorList>
            <person name="Hahn C.R."/>
            <person name="Youssef N.H."/>
            <person name="Elshahed M."/>
        </authorList>
    </citation>
    <scope>NUCLEOTIDE SEQUENCE</scope>
    <source>
        <strain evidence="5">Zod_Metabat.24</strain>
    </source>
</reference>
<comment type="pathway">
    <text evidence="3">Amino-acid biosynthesis; L-valine biosynthesis; L-valine from pyruvate: step 1/4.</text>
</comment>
<comment type="subunit">
    <text evidence="1 3">Dimer of large and small chains.</text>
</comment>
<comment type="function">
    <text evidence="3">Catalyzes the conversion of 2 pyruvate molecules into acetolactate in the first common step of the biosynthetic pathway of the branched-amino acids such as leucine, isoleucine, and valine.</text>
</comment>
<dbReference type="PROSITE" id="PS51671">
    <property type="entry name" value="ACT"/>
    <property type="match status" value="1"/>
</dbReference>
<evidence type="ECO:0000313" key="5">
    <source>
        <dbReference type="EMBL" id="MBN1572233.1"/>
    </source>
</evidence>
<name>A0A9D8KDN9_9DELT</name>
<proteinExistence type="inferred from homology"/>
<comment type="pathway">
    <text evidence="3">Amino-acid biosynthesis; L-isoleucine biosynthesis; L-isoleucine from 2-oxobutanoate: step 1/4.</text>
</comment>
<evidence type="ECO:0000256" key="3">
    <source>
        <dbReference type="RuleBase" id="RU368092"/>
    </source>
</evidence>
<comment type="caution">
    <text evidence="5">The sequence shown here is derived from an EMBL/GenBank/DDBJ whole genome shotgun (WGS) entry which is preliminary data.</text>
</comment>
<dbReference type="EC" id="2.2.1.6" evidence="3"/>
<accession>A0A9D8KDN9</accession>
<dbReference type="InterPro" id="IPR045865">
    <property type="entry name" value="ACT-like_dom_sf"/>
</dbReference>
<dbReference type="Proteomes" id="UP000809273">
    <property type="component" value="Unassembled WGS sequence"/>
</dbReference>
<dbReference type="Pfam" id="PF10369">
    <property type="entry name" value="ALS_ss_C"/>
    <property type="match status" value="1"/>
</dbReference>
<dbReference type="NCBIfam" id="NF008864">
    <property type="entry name" value="PRK11895.1"/>
    <property type="match status" value="1"/>
</dbReference>
<dbReference type="Gene3D" id="3.30.70.1150">
    <property type="entry name" value="ACT-like. Chain A, domain 2"/>
    <property type="match status" value="1"/>
</dbReference>
<reference evidence="5" key="1">
    <citation type="journal article" date="2021" name="Environ. Microbiol.">
        <title>Genomic characterization of three novel Desulfobacterota classes expand the metabolic and phylogenetic diversity of the phylum.</title>
        <authorList>
            <person name="Murphy C.L."/>
            <person name="Biggerstaff J."/>
            <person name="Eichhorn A."/>
            <person name="Ewing E."/>
            <person name="Shahan R."/>
            <person name="Soriano D."/>
            <person name="Stewart S."/>
            <person name="VanMol K."/>
            <person name="Walker R."/>
            <person name="Walters P."/>
            <person name="Elshahed M.S."/>
            <person name="Youssef N.H."/>
        </authorList>
    </citation>
    <scope>NUCLEOTIDE SEQUENCE</scope>
    <source>
        <strain evidence="5">Zod_Metabat.24</strain>
    </source>
</reference>
<evidence type="ECO:0000259" key="4">
    <source>
        <dbReference type="PROSITE" id="PS51671"/>
    </source>
</evidence>
<gene>
    <name evidence="5" type="primary">ilvN</name>
    <name evidence="5" type="ORF">JW984_03435</name>
</gene>
<dbReference type="PANTHER" id="PTHR30239">
    <property type="entry name" value="ACETOLACTATE SYNTHASE SMALL SUBUNIT"/>
    <property type="match status" value="1"/>
</dbReference>
<protein>
    <recommendedName>
        <fullName evidence="3">Acetolactate synthase small subunit</fullName>
        <shortName evidence="3">AHAS</shortName>
        <shortName evidence="3">ALS</shortName>
        <ecNumber evidence="3">2.2.1.6</ecNumber>
    </recommendedName>
    <alternativeName>
        <fullName evidence="3">Acetohydroxy-acid synthase small subunit</fullName>
    </alternativeName>
</protein>
<sequence length="184" mass="20971">MEKKLERVLRIYPKEEEQEFTIFIICENKPGVTANVSNLISRRGFNITSFIGASTQTEDVYKIIIKLMATPTGLKGIVKQIAKLINIIEVRDSLKEEFLEYEMLLVKLKYSVEKHGDILQVVNHYHGEIVDLHDDKITIAFNGTPEKVETIFALIKPFGCLDVVKSGIAVMRKYENNESSIHSD</sequence>
<dbReference type="GO" id="GO:0005829">
    <property type="term" value="C:cytosol"/>
    <property type="evidence" value="ECO:0007669"/>
    <property type="project" value="TreeGrafter"/>
</dbReference>
<dbReference type="Pfam" id="PF22629">
    <property type="entry name" value="ACT_AHAS_ss"/>
    <property type="match status" value="1"/>
</dbReference>
<dbReference type="AlphaFoldDB" id="A0A9D8KDN9"/>
<dbReference type="GO" id="GO:0003984">
    <property type="term" value="F:acetolactate synthase activity"/>
    <property type="evidence" value="ECO:0007669"/>
    <property type="project" value="UniProtKB-UniRule"/>
</dbReference>
<evidence type="ECO:0000256" key="1">
    <source>
        <dbReference type="ARBA" id="ARBA00011744"/>
    </source>
</evidence>
<comment type="catalytic activity">
    <reaction evidence="2 3">
        <text>2 pyruvate + H(+) = (2S)-2-acetolactate + CO2</text>
        <dbReference type="Rhea" id="RHEA:25249"/>
        <dbReference type="ChEBI" id="CHEBI:15361"/>
        <dbReference type="ChEBI" id="CHEBI:15378"/>
        <dbReference type="ChEBI" id="CHEBI:16526"/>
        <dbReference type="ChEBI" id="CHEBI:58476"/>
        <dbReference type="EC" id="2.2.1.6"/>
    </reaction>
</comment>
<dbReference type="GO" id="GO:0009097">
    <property type="term" value="P:isoleucine biosynthetic process"/>
    <property type="evidence" value="ECO:0007669"/>
    <property type="project" value="UniProtKB-UniRule"/>
</dbReference>
<dbReference type="InterPro" id="IPR004789">
    <property type="entry name" value="Acetalactate_synth_ssu"/>
</dbReference>
<organism evidence="5 6">
    <name type="scientific">Candidatus Zymogenus saltonus</name>
    <dbReference type="NCBI Taxonomy" id="2844893"/>
    <lineage>
        <taxon>Bacteria</taxon>
        <taxon>Deltaproteobacteria</taxon>
        <taxon>Candidatus Zymogenia</taxon>
        <taxon>Candidatus Zymogeniales</taxon>
        <taxon>Candidatus Zymogenaceae</taxon>
        <taxon>Candidatus Zymogenus</taxon>
    </lineage>
</organism>
<dbReference type="InterPro" id="IPR002912">
    <property type="entry name" value="ACT_dom"/>
</dbReference>
<evidence type="ECO:0000256" key="2">
    <source>
        <dbReference type="ARBA" id="ARBA00048670"/>
    </source>
</evidence>
<keyword evidence="3" id="KW-0100">Branched-chain amino acid biosynthesis</keyword>
<feature type="domain" description="ACT" evidence="4">
    <location>
        <begin position="21"/>
        <end position="95"/>
    </location>
</feature>
<dbReference type="GO" id="GO:0009099">
    <property type="term" value="P:L-valine biosynthetic process"/>
    <property type="evidence" value="ECO:0007669"/>
    <property type="project" value="UniProtKB-UniRule"/>
</dbReference>
<dbReference type="SUPFAM" id="SSF55021">
    <property type="entry name" value="ACT-like"/>
    <property type="match status" value="2"/>
</dbReference>
<comment type="similarity">
    <text evidence="3">Belongs to the acetolactate synthase small subunit family.</text>
</comment>